<feature type="non-terminal residue" evidence="3">
    <location>
        <position position="2021"/>
    </location>
</feature>
<feature type="compositionally biased region" description="Low complexity" evidence="2">
    <location>
        <begin position="1699"/>
        <end position="2014"/>
    </location>
</feature>
<evidence type="ECO:0008006" key="5">
    <source>
        <dbReference type="Google" id="ProtNLM"/>
    </source>
</evidence>
<feature type="region of interest" description="Disordered" evidence="2">
    <location>
        <begin position="194"/>
        <end position="213"/>
    </location>
</feature>
<dbReference type="NCBIfam" id="TIGR03715">
    <property type="entry name" value="KxYKxGKxW"/>
    <property type="match status" value="1"/>
</dbReference>
<name>A0AAP8E170_9LACT</name>
<feature type="compositionally biased region" description="Low complexity" evidence="2">
    <location>
        <begin position="1635"/>
        <end position="1650"/>
    </location>
</feature>
<organism evidence="3 4">
    <name type="scientific">Lactococcus lactis</name>
    <dbReference type="NCBI Taxonomy" id="1358"/>
    <lineage>
        <taxon>Bacteria</taxon>
        <taxon>Bacillati</taxon>
        <taxon>Bacillota</taxon>
        <taxon>Bacilli</taxon>
        <taxon>Lactobacillales</taxon>
        <taxon>Streptococcaceae</taxon>
        <taxon>Lactococcus</taxon>
    </lineage>
</organism>
<feature type="region of interest" description="Disordered" evidence="2">
    <location>
        <begin position="1635"/>
        <end position="1657"/>
    </location>
</feature>
<dbReference type="RefSeq" id="WP_179884607.1">
    <property type="nucleotide sequence ID" value="NZ_MTJS01000002.1"/>
</dbReference>
<comment type="caution">
    <text evidence="3">The sequence shown here is derived from an EMBL/GenBank/DDBJ whole genome shotgun (WGS) entry which is preliminary data.</text>
</comment>
<evidence type="ECO:0000313" key="3">
    <source>
        <dbReference type="EMBL" id="PFG88977.1"/>
    </source>
</evidence>
<feature type="region of interest" description="Disordered" evidence="2">
    <location>
        <begin position="96"/>
        <end position="170"/>
    </location>
</feature>
<dbReference type="Proteomes" id="UP000225275">
    <property type="component" value="Unassembled WGS sequence"/>
</dbReference>
<evidence type="ECO:0000256" key="1">
    <source>
        <dbReference type="ARBA" id="ARBA00022729"/>
    </source>
</evidence>
<keyword evidence="1" id="KW-0732">Signal</keyword>
<evidence type="ECO:0000256" key="2">
    <source>
        <dbReference type="SAM" id="MobiDB-lite"/>
    </source>
</evidence>
<accession>A0AAP8E170</accession>
<proteinExistence type="predicted"/>
<sequence>MKNNQFKIPENAQVHENFRTWKSGKQWLYASSILALVVSGGAIASSSHGVFADQVLSTSTGKTTGAENTATGGLGSNATAGADNASVANSANTVAKSSANPSSYTDAQVNSSSAVLKQDNNSGNPIGAPETSNSQNTNGTGGATTIGINSSSTASSGGTINTTSSTNLNSNGAVTAGSGAASQTTVDIKATQSISNSGSTLSDGSYSWTVSPSTDQTQAGYSVAAVTITTPGTDSGQSSAGGATAQLAGGTYTKLTSGQPSSGSFTATSTANTITASSVAANNSMIDALRKSNASIESAYYSETAVLISDGATTVLSSLASNVSSAFALVSAVATSDNLLTYSSAYSLLSATLTSIQASYTASSLLALQNMSSAGSYAIAASNATTTISSASSVVSSATSTASVASSNAISNSSEMNKQSAFSVAAIGANSAGLSSYTSSATSTFTSQVAAGQSAANLATTSNYIWESLASSYTSSVASSYAQSAYDSAYKAAGGTIVAGVYIPNPSDLITGSSTSKTAQAAADSDPNNISYASLASSYGLIANSYSTAAINASGAYVQASNAYSSANATMKSMSSIVSSATSVATSATSLLNSASAAQSAFNSIANSYITIIHSESVLLDGAQSDYISIATSITDSIATNNSGTAIASSVAAYNDLQKSQADDFANASTFASNASTANTTFDEQSEILSSASVVAASASAGIAMQNSLATSYSTIASSYKAQSNTSLATSYANIANSYSTIASSLATVQQTAQSLYDMASTAAATASTAVFTNNTNLTSLSALITAQTGSTLEFLELGNILALSSAVVANNQTIASLGSNNALTTTYGNYQTTQDSQALVSVQFTGNSSATSLVNTAFSSGVASYAAAAVAVDSLATATNSTLLSLALQLYTAQQAENNMLKMVGASNLLIDTTNTQQLITQLSASQANKLMNSAAVVAASQATTALIGTPTYSLLGAVNNATTFNIDINGNVTPVAGGTGTTQVTVYNNGALYNIYSEDLQTYQLNALMDYVVNVGIPITGPTFGSFKISDILGLNNYQDITQATTAVLGNSIAQAATQAQQPLSALINALLSYQQTVNAAQTTLDGLATNAKAVVKGTNGIYTQSILAPVTMNTDGTLTINADGISYTTAVSQNISNIMANLISQATLAANTVSTLPIAVSTAQASQASTKVSAAALSSSNIAGLMPINLSAAVSNAIEAGDLQSNLGVNLAYAKYLALSGALAIYGLSTNTNTASVAGSYIATAQGNINTIFQNMLNTANNATGSVAADTSAMNVVTQSNGILSGASSAMSVAMSSAVQQILTSSGYSATGLATVAVGLTFNDPTEQILENLKTANYYYEGQSAAITDRQLDNTFVPETTVITANALRAVQGVSAAPGQTQYTSVVYQVNTDDIQGVINAVTSDGTSIGSYTYDKYAGETVSAPTISGYALVAGTASSATVDTAGSPITFTYESNDPSTGQEFTGSYGYTLAYEQGENLPASTNQTVYAVLDVWNADMPSSTQDGTATLYADGKAIATINVSIKVGADGVSKENIFKFSGLDLSQYANAFLTSDFSVGDPLTGNSGNGLYVSPLWDETQSTASSAVSIASDASSVASSGSSTASSLASQYPDDTNVQSFASDASTSASTASSLASQASDHASQAQSLVDKASSEANQAGSAAISSDPDFDSYRSEVMADSIAASSLASQALSEAEAASYAASQAESDASAASSYVASSNANSDSSGGTTNPTSSTDGGSSSGGTTNPTSSTDGGSSSGGTTNPTSSTDGGSSSGGTTNPTSSTDGGASSGGTTNPTSSTDGGSSSGGTTNPTSSTDGGSSSGGTTNPTSSTDGGSSSGGTTNPTSSTDGGSSSGGTTNPTSSTDGGSSSGGTTNPTSSTDGGSSSGGTTNPTSSTDGSSSSGGTTNPTSSTDGGSSSGGTTNPTSSTDGGSSSGGTTNPTSSTDGGSSSGGTTNPTSSTDGGSSSGGTTNPTSSTDGGSSSGGTTNPTSSTDGSSSSGGTTNPTSSTDGGSSSGGTT</sequence>
<feature type="region of interest" description="Disordered" evidence="2">
    <location>
        <begin position="1699"/>
        <end position="2021"/>
    </location>
</feature>
<reference evidence="3" key="2">
    <citation type="journal article" date="2018" name="Food Control">
        <title>Characterization of Lactococcus lactis isolates from herbs, fruits and vegetables for use as biopreservatives against Listeria monocytogenes in cheese.</title>
        <authorList>
            <person name="Ho V."/>
            <person name="Lo R."/>
            <person name="Bansal N."/>
            <person name="Turner M.S."/>
        </authorList>
    </citation>
    <scope>NUCLEOTIDE SEQUENCE</scope>
    <source>
        <strain evidence="3">537</strain>
    </source>
</reference>
<feature type="compositionally biased region" description="Polar residues" evidence="2">
    <location>
        <begin position="101"/>
        <end position="124"/>
    </location>
</feature>
<protein>
    <recommendedName>
        <fullName evidence="5">Gram-positive cocci surface proteins LPxTG domain-containing protein</fullName>
    </recommendedName>
</protein>
<feature type="compositionally biased region" description="Low complexity" evidence="2">
    <location>
        <begin position="145"/>
        <end position="170"/>
    </location>
</feature>
<gene>
    <name evidence="3" type="ORF">BW154_05695</name>
</gene>
<dbReference type="EMBL" id="MTJS01000002">
    <property type="protein sequence ID" value="PFG88977.1"/>
    <property type="molecule type" value="Genomic_DNA"/>
</dbReference>
<evidence type="ECO:0000313" key="4">
    <source>
        <dbReference type="Proteomes" id="UP000225275"/>
    </source>
</evidence>
<dbReference type="InterPro" id="IPR022263">
    <property type="entry name" value="KxYKxGKxW"/>
</dbReference>
<reference evidence="3" key="1">
    <citation type="submission" date="2017-01" db="EMBL/GenBank/DDBJ databases">
        <authorList>
            <person name="Lo R."/>
        </authorList>
    </citation>
    <scope>NUCLEOTIDE SEQUENCE</scope>
    <source>
        <strain evidence="3">537</strain>
    </source>
</reference>